<proteinExistence type="predicted"/>
<name>A0ABT1NL01_9FIRM</name>
<evidence type="ECO:0000313" key="2">
    <source>
        <dbReference type="Proteomes" id="UP001651880"/>
    </source>
</evidence>
<protein>
    <submittedName>
        <fullName evidence="1">Uncharacterized protein</fullName>
    </submittedName>
</protein>
<reference evidence="1 2" key="1">
    <citation type="submission" date="2021-10" db="EMBL/GenBank/DDBJ databases">
        <title>Lutispora strain m25 sp. nov., a thermophilic, non-spore-forming bacterium isolated from a lab-scale methanogenic bioreactor digesting anaerobic sludge.</title>
        <authorList>
            <person name="El Houari A."/>
            <person name="Mcdonald J."/>
        </authorList>
    </citation>
    <scope>NUCLEOTIDE SEQUENCE [LARGE SCALE GENOMIC DNA]</scope>
    <source>
        <strain evidence="2">m25</strain>
    </source>
</reference>
<comment type="caution">
    <text evidence="1">The sequence shown here is derived from an EMBL/GenBank/DDBJ whole genome shotgun (WGS) entry which is preliminary data.</text>
</comment>
<dbReference type="Proteomes" id="UP001651880">
    <property type="component" value="Unassembled WGS sequence"/>
</dbReference>
<gene>
    <name evidence="1" type="ORF">LJD61_14720</name>
</gene>
<sequence length="81" mass="9339">MKAKWSDEKIHIAANRAKLQKVKREAAFIDSKNVCPLCFGSDLRVISASKTPDCIDSEIKFIAICKECKIRVYYFKRIEDI</sequence>
<dbReference type="RefSeq" id="WP_255228315.1">
    <property type="nucleotide sequence ID" value="NZ_JAJEKE010000015.1"/>
</dbReference>
<dbReference type="EMBL" id="JAJEKE010000015">
    <property type="protein sequence ID" value="MCQ1530793.1"/>
    <property type="molecule type" value="Genomic_DNA"/>
</dbReference>
<organism evidence="1 2">
    <name type="scientific">Lutispora saccharofermentans</name>
    <dbReference type="NCBI Taxonomy" id="3024236"/>
    <lineage>
        <taxon>Bacteria</taxon>
        <taxon>Bacillati</taxon>
        <taxon>Bacillota</taxon>
        <taxon>Clostridia</taxon>
        <taxon>Lutisporales</taxon>
        <taxon>Lutisporaceae</taxon>
        <taxon>Lutispora</taxon>
    </lineage>
</organism>
<evidence type="ECO:0000313" key="1">
    <source>
        <dbReference type="EMBL" id="MCQ1530793.1"/>
    </source>
</evidence>
<accession>A0ABT1NL01</accession>
<keyword evidence="2" id="KW-1185">Reference proteome</keyword>